<dbReference type="EMBL" id="MK072251">
    <property type="protein sequence ID" value="AYV80897.1"/>
    <property type="molecule type" value="Genomic_DNA"/>
</dbReference>
<organism evidence="1">
    <name type="scientific">Harvfovirus sp</name>
    <dbReference type="NCBI Taxonomy" id="2487768"/>
    <lineage>
        <taxon>Viruses</taxon>
        <taxon>Varidnaviria</taxon>
        <taxon>Bamfordvirae</taxon>
        <taxon>Nucleocytoviricota</taxon>
        <taxon>Megaviricetes</taxon>
        <taxon>Imitervirales</taxon>
        <taxon>Mimiviridae</taxon>
        <taxon>Klosneuvirinae</taxon>
    </lineage>
</organism>
<protein>
    <submittedName>
        <fullName evidence="1">Uncharacterized protein</fullName>
    </submittedName>
</protein>
<gene>
    <name evidence="1" type="ORF">Harvfovirus9_27</name>
</gene>
<sequence>MSSFTTLPNQIVDAPACPYCATVMDVKRNVFGTYRHSEATHWDTFCCPLKAYDWHQQAEHIAQKIANEPSPTLKTIMQQDFDNLIATNMSILSAIAANE</sequence>
<accession>A0A3G5A110</accession>
<proteinExistence type="predicted"/>
<name>A0A3G5A110_9VIRU</name>
<evidence type="ECO:0000313" key="1">
    <source>
        <dbReference type="EMBL" id="AYV80897.1"/>
    </source>
</evidence>
<reference evidence="1" key="1">
    <citation type="submission" date="2018-10" db="EMBL/GenBank/DDBJ databases">
        <title>Hidden diversity of soil giant viruses.</title>
        <authorList>
            <person name="Schulz F."/>
            <person name="Alteio L."/>
            <person name="Goudeau D."/>
            <person name="Ryan E.M."/>
            <person name="Malmstrom R.R."/>
            <person name="Blanchard J."/>
            <person name="Woyke T."/>
        </authorList>
    </citation>
    <scope>NUCLEOTIDE SEQUENCE</scope>
    <source>
        <strain evidence="1">HAV1</strain>
    </source>
</reference>